<dbReference type="EMBL" id="PFMD01000029">
    <property type="protein sequence ID" value="PIY96757.1"/>
    <property type="molecule type" value="Genomic_DNA"/>
</dbReference>
<name>A0A2M7RJQ1_9BACT</name>
<proteinExistence type="predicted"/>
<sequence length="340" mass="41154">MKKDIKKLKYFARARYVKNGPWMLIRPHRHSLLRQDLITESVKQEPKKIWGIKKPGGLKEDKFGYWYKNLPSPDFMIKKIFTNQQWFKGKLKERKTVFRNCINYLENLEKGINKQPKISFYYQTLPEIQHNLIVMKIYIDFIKIPQDFLLLKFYSFLNSFMNSKEVFAFLISFFRIPLTERKRLKSLASFTNPIIYGSFFHNLVREKYTREISGFRKELPYDFSFPSPSYFSVNKLKFYQKYPLGFVSKKYQKILRKQLKEKREEFNLYCKFIPLLNILHEEMANLYYILFLNSNFVLDKISDDLIKRKLIKDKNELLNWKIKGIIKSYDFVGKSIKEKN</sequence>
<accession>A0A2M7RJQ1</accession>
<dbReference type="AlphaFoldDB" id="A0A2M7RJQ1"/>
<comment type="caution">
    <text evidence="1">The sequence shown here is derived from an EMBL/GenBank/DDBJ whole genome shotgun (WGS) entry which is preliminary data.</text>
</comment>
<evidence type="ECO:0000313" key="1">
    <source>
        <dbReference type="EMBL" id="PIY96757.1"/>
    </source>
</evidence>
<evidence type="ECO:0000313" key="2">
    <source>
        <dbReference type="Proteomes" id="UP000230779"/>
    </source>
</evidence>
<protein>
    <submittedName>
        <fullName evidence="1">Uncharacterized protein</fullName>
    </submittedName>
</protein>
<organism evidence="1 2">
    <name type="scientific">Candidatus Kerfeldbacteria bacterium CG_4_10_14_0_8_um_filter_42_10</name>
    <dbReference type="NCBI Taxonomy" id="2014248"/>
    <lineage>
        <taxon>Bacteria</taxon>
        <taxon>Candidatus Kerfeldiibacteriota</taxon>
    </lineage>
</organism>
<reference evidence="1 2" key="1">
    <citation type="submission" date="2017-09" db="EMBL/GenBank/DDBJ databases">
        <title>Depth-based differentiation of microbial function through sediment-hosted aquifers and enrichment of novel symbionts in the deep terrestrial subsurface.</title>
        <authorList>
            <person name="Probst A.J."/>
            <person name="Ladd B."/>
            <person name="Jarett J.K."/>
            <person name="Geller-Mcgrath D.E."/>
            <person name="Sieber C.M."/>
            <person name="Emerson J.B."/>
            <person name="Anantharaman K."/>
            <person name="Thomas B.C."/>
            <person name="Malmstrom R."/>
            <person name="Stieglmeier M."/>
            <person name="Klingl A."/>
            <person name="Woyke T."/>
            <person name="Ryan C.M."/>
            <person name="Banfield J.F."/>
        </authorList>
    </citation>
    <scope>NUCLEOTIDE SEQUENCE [LARGE SCALE GENOMIC DNA]</scope>
    <source>
        <strain evidence="1">CG_4_10_14_0_8_um_filter_42_10</strain>
    </source>
</reference>
<gene>
    <name evidence="1" type="ORF">COY66_03150</name>
</gene>
<dbReference type="Proteomes" id="UP000230779">
    <property type="component" value="Unassembled WGS sequence"/>
</dbReference>